<name>F7Q0Q5_9MOLU</name>
<reference evidence="2 3" key="1">
    <citation type="journal article" date="2011" name="J. Bacteriol.">
        <title>Genome sequence of Haloplasma contractile, an unusual contractile bacterium from a deep-sea anoxic brine lake.</title>
        <authorList>
            <person name="Antunes A."/>
            <person name="Alam I."/>
            <person name="El Dorry H."/>
            <person name="Siam R."/>
            <person name="Robertson A."/>
            <person name="Bajic V.B."/>
            <person name="Stingl U."/>
        </authorList>
    </citation>
    <scope>NUCLEOTIDE SEQUENCE [LARGE SCALE GENOMIC DNA]</scope>
    <source>
        <strain evidence="2 3">SSD-17B</strain>
    </source>
</reference>
<accession>F7Q0Q5</accession>
<keyword evidence="1" id="KW-1133">Transmembrane helix</keyword>
<feature type="transmembrane region" description="Helical" evidence="1">
    <location>
        <begin position="5"/>
        <end position="26"/>
    </location>
</feature>
<keyword evidence="1" id="KW-0812">Transmembrane</keyword>
<evidence type="ECO:0000256" key="1">
    <source>
        <dbReference type="SAM" id="Phobius"/>
    </source>
</evidence>
<keyword evidence="1" id="KW-0472">Membrane</keyword>
<organism evidence="2 3">
    <name type="scientific">Haloplasma contractile SSD-17B</name>
    <dbReference type="NCBI Taxonomy" id="1033810"/>
    <lineage>
        <taxon>Bacteria</taxon>
        <taxon>Bacillati</taxon>
        <taxon>Mycoplasmatota</taxon>
        <taxon>Mollicutes</taxon>
        <taxon>Haloplasmatales</taxon>
        <taxon>Haloplasmataceae</taxon>
        <taxon>Haloplasma</taxon>
    </lineage>
</organism>
<dbReference type="Proteomes" id="UP000005707">
    <property type="component" value="Unassembled WGS sequence"/>
</dbReference>
<gene>
    <name evidence="2" type="ORF">HLPCO_001879</name>
</gene>
<proteinExistence type="predicted"/>
<dbReference type="RefSeq" id="WP_008827179.1">
    <property type="nucleotide sequence ID" value="NZ_AFNU02000006.1"/>
</dbReference>
<evidence type="ECO:0000313" key="2">
    <source>
        <dbReference type="EMBL" id="ERJ11965.1"/>
    </source>
</evidence>
<reference evidence="2 3" key="2">
    <citation type="journal article" date="2013" name="PLoS ONE">
        <title>INDIGO - INtegrated Data Warehouse of MIcrobial GenOmes with Examples from the Red Sea Extremophiles.</title>
        <authorList>
            <person name="Alam I."/>
            <person name="Antunes A."/>
            <person name="Kamau A.A."/>
            <person name="Ba Alawi W."/>
            <person name="Kalkatawi M."/>
            <person name="Stingl U."/>
            <person name="Bajic V.B."/>
        </authorList>
    </citation>
    <scope>NUCLEOTIDE SEQUENCE [LARGE SCALE GENOMIC DNA]</scope>
    <source>
        <strain evidence="2 3">SSD-17B</strain>
    </source>
</reference>
<protein>
    <submittedName>
        <fullName evidence="2">Uncharacterized protein</fullName>
    </submittedName>
</protein>
<keyword evidence="3" id="KW-1185">Reference proteome</keyword>
<sequence>MTLKLLAISLIVLSIISLFISFYVGVYETVDLLGNKIQTNRVNDEFILFMVLSIFLFIIGIIVLIIKRND</sequence>
<comment type="caution">
    <text evidence="2">The sequence shown here is derived from an EMBL/GenBank/DDBJ whole genome shotgun (WGS) entry which is preliminary data.</text>
</comment>
<feature type="transmembrane region" description="Helical" evidence="1">
    <location>
        <begin position="46"/>
        <end position="66"/>
    </location>
</feature>
<dbReference type="EMBL" id="AFNU02000006">
    <property type="protein sequence ID" value="ERJ11965.1"/>
    <property type="molecule type" value="Genomic_DNA"/>
</dbReference>
<evidence type="ECO:0000313" key="3">
    <source>
        <dbReference type="Proteomes" id="UP000005707"/>
    </source>
</evidence>
<dbReference type="AlphaFoldDB" id="F7Q0Q5"/>
<dbReference type="InParanoid" id="F7Q0Q5"/>